<evidence type="ECO:0000313" key="3">
    <source>
        <dbReference type="Proteomes" id="UP000268313"/>
    </source>
</evidence>
<reference evidence="3" key="1">
    <citation type="submission" date="2018-09" db="EMBL/GenBank/DDBJ databases">
        <authorList>
            <person name="Livingstone P.G."/>
            <person name="Whitworth D.E."/>
        </authorList>
    </citation>
    <scope>NUCLEOTIDE SEQUENCE [LARGE SCALE GENOMIC DNA]</scope>
    <source>
        <strain evidence="3">CA043D</strain>
    </source>
</reference>
<proteinExistence type="predicted"/>
<organism evidence="2 3">
    <name type="scientific">Corallococcus carmarthensis</name>
    <dbReference type="NCBI Taxonomy" id="2316728"/>
    <lineage>
        <taxon>Bacteria</taxon>
        <taxon>Pseudomonadati</taxon>
        <taxon>Myxococcota</taxon>
        <taxon>Myxococcia</taxon>
        <taxon>Myxococcales</taxon>
        <taxon>Cystobacterineae</taxon>
        <taxon>Myxococcaceae</taxon>
        <taxon>Corallococcus</taxon>
    </lineage>
</organism>
<evidence type="ECO:0000259" key="1">
    <source>
        <dbReference type="Pfam" id="PF03050"/>
    </source>
</evidence>
<name>A0A3A8KTX7_9BACT</name>
<accession>A0A3A8KTX7</accession>
<dbReference type="InterPro" id="IPR004291">
    <property type="entry name" value="Transposase_IS66_central"/>
</dbReference>
<sequence length="101" mass="11431">MSRGPRRSSPWWCTRRSSTRPRQWRLPLDNNLVERQLRDMVVGRKNHYGSKSLRGTEVAALVYSLIETARLRGEDPGRYLLHAALAAIETPGTVTLPSSSD</sequence>
<evidence type="ECO:0000313" key="2">
    <source>
        <dbReference type="EMBL" id="RKH05842.1"/>
    </source>
</evidence>
<dbReference type="Proteomes" id="UP000268313">
    <property type="component" value="Unassembled WGS sequence"/>
</dbReference>
<comment type="caution">
    <text evidence="2">The sequence shown here is derived from an EMBL/GenBank/DDBJ whole genome shotgun (WGS) entry which is preliminary data.</text>
</comment>
<gene>
    <name evidence="2" type="ORF">D7X32_07045</name>
</gene>
<protein>
    <recommendedName>
        <fullName evidence="1">Transposase IS66 central domain-containing protein</fullName>
    </recommendedName>
</protein>
<dbReference type="EMBL" id="RAWE01000015">
    <property type="protein sequence ID" value="RKH05842.1"/>
    <property type="molecule type" value="Genomic_DNA"/>
</dbReference>
<dbReference type="AlphaFoldDB" id="A0A3A8KTX7"/>
<dbReference type="Pfam" id="PF03050">
    <property type="entry name" value="DDE_Tnp_IS66"/>
    <property type="match status" value="1"/>
</dbReference>
<keyword evidence="3" id="KW-1185">Reference proteome</keyword>
<feature type="domain" description="Transposase IS66 central" evidence="1">
    <location>
        <begin position="25"/>
        <end position="57"/>
    </location>
</feature>